<evidence type="ECO:0000256" key="7">
    <source>
        <dbReference type="ARBA" id="ARBA00022833"/>
    </source>
</evidence>
<dbReference type="InterPro" id="IPR036388">
    <property type="entry name" value="WH-like_DNA-bd_sf"/>
</dbReference>
<comment type="caution">
    <text evidence="13">The sequence shown here is derived from an EMBL/GenBank/DDBJ whole genome shotgun (WGS) entry which is preliminary data.</text>
</comment>
<organism evidence="13 14">
    <name type="scientific">Streptomyces evansiae</name>
    <dbReference type="NCBI Taxonomy" id="3075535"/>
    <lineage>
        <taxon>Bacteria</taxon>
        <taxon>Bacillati</taxon>
        <taxon>Actinomycetota</taxon>
        <taxon>Actinomycetes</taxon>
        <taxon>Kitasatosporales</taxon>
        <taxon>Streptomycetaceae</taxon>
        <taxon>Streptomyces</taxon>
    </lineage>
</organism>
<feature type="binding site" evidence="12">
    <location>
        <position position="104"/>
    </location>
    <ligand>
        <name>Fe cation</name>
        <dbReference type="ChEBI" id="CHEBI:24875"/>
    </ligand>
</feature>
<evidence type="ECO:0000256" key="8">
    <source>
        <dbReference type="ARBA" id="ARBA00023015"/>
    </source>
</evidence>
<dbReference type="GO" id="GO:0046872">
    <property type="term" value="F:metal ion binding"/>
    <property type="evidence" value="ECO:0007669"/>
    <property type="project" value="UniProtKB-KW"/>
</dbReference>
<evidence type="ECO:0000256" key="12">
    <source>
        <dbReference type="PIRSR" id="PIRSR602481-2"/>
    </source>
</evidence>
<name>A0ABD5E1V2_9ACTN</name>
<comment type="subunit">
    <text evidence="3">Homodimer.</text>
</comment>
<keyword evidence="4" id="KW-0963">Cytoplasm</keyword>
<dbReference type="Pfam" id="PF01475">
    <property type="entry name" value="FUR"/>
    <property type="match status" value="1"/>
</dbReference>
<dbReference type="EMBL" id="JAVRER010000007">
    <property type="protein sequence ID" value="MDT0415043.1"/>
    <property type="molecule type" value="Genomic_DNA"/>
</dbReference>
<evidence type="ECO:0000313" key="14">
    <source>
        <dbReference type="Proteomes" id="UP001183607"/>
    </source>
</evidence>
<accession>A0ABD5E1V2</accession>
<dbReference type="AlphaFoldDB" id="A0ABD5E1V2"/>
<dbReference type="CDD" id="cd07153">
    <property type="entry name" value="Fur_like"/>
    <property type="match status" value="1"/>
</dbReference>
<proteinExistence type="inferred from homology"/>
<evidence type="ECO:0000256" key="10">
    <source>
        <dbReference type="ARBA" id="ARBA00023163"/>
    </source>
</evidence>
<keyword evidence="6 11" id="KW-0479">Metal-binding</keyword>
<comment type="cofactor">
    <cofactor evidence="11">
        <name>Zn(2+)</name>
        <dbReference type="ChEBI" id="CHEBI:29105"/>
    </cofactor>
    <text evidence="11">Binds 1 zinc ion per subunit.</text>
</comment>
<comment type="similarity">
    <text evidence="2">Belongs to the Fur family.</text>
</comment>
<evidence type="ECO:0000256" key="3">
    <source>
        <dbReference type="ARBA" id="ARBA00011738"/>
    </source>
</evidence>
<evidence type="ECO:0000256" key="1">
    <source>
        <dbReference type="ARBA" id="ARBA00004496"/>
    </source>
</evidence>
<dbReference type="InterPro" id="IPR036390">
    <property type="entry name" value="WH_DNA-bd_sf"/>
</dbReference>
<dbReference type="PANTHER" id="PTHR33202:SF2">
    <property type="entry name" value="FERRIC UPTAKE REGULATION PROTEIN"/>
    <property type="match status" value="1"/>
</dbReference>
<evidence type="ECO:0000256" key="9">
    <source>
        <dbReference type="ARBA" id="ARBA00023125"/>
    </source>
</evidence>
<feature type="binding site" evidence="11">
    <location>
        <position position="129"/>
    </location>
    <ligand>
        <name>Zn(2+)</name>
        <dbReference type="ChEBI" id="CHEBI:29105"/>
    </ligand>
</feature>
<dbReference type="GO" id="GO:0003677">
    <property type="term" value="F:DNA binding"/>
    <property type="evidence" value="ECO:0007669"/>
    <property type="project" value="UniProtKB-KW"/>
</dbReference>
<evidence type="ECO:0000256" key="5">
    <source>
        <dbReference type="ARBA" id="ARBA00022491"/>
    </source>
</evidence>
<evidence type="ECO:0000256" key="2">
    <source>
        <dbReference type="ARBA" id="ARBA00007957"/>
    </source>
</evidence>
<dbReference type="PANTHER" id="PTHR33202">
    <property type="entry name" value="ZINC UPTAKE REGULATION PROTEIN"/>
    <property type="match status" value="1"/>
</dbReference>
<sequence length="142" mass="15425">MYGTSRRETRSTRQRAAVLGALRAADGFVSAPALHGLLATGGAAVGLTTVYRTLRLFEETGRVDVTRDDSGGRLYRWRPPGEHRHYLVCRACGASLAVNAEVVERWVAKVMRESGYRAVAHTLELSGVCDRCPEEHGPGTAT</sequence>
<evidence type="ECO:0000313" key="13">
    <source>
        <dbReference type="EMBL" id="MDT0415043.1"/>
    </source>
</evidence>
<gene>
    <name evidence="13" type="ORF">RM574_06020</name>
</gene>
<dbReference type="Proteomes" id="UP001183607">
    <property type="component" value="Unassembled WGS sequence"/>
</dbReference>
<comment type="cofactor">
    <cofactor evidence="12">
        <name>Mn(2+)</name>
        <dbReference type="ChEBI" id="CHEBI:29035"/>
    </cofactor>
    <cofactor evidence="12">
        <name>Fe(2+)</name>
        <dbReference type="ChEBI" id="CHEBI:29033"/>
    </cofactor>
    <text evidence="12">Binds 1 Mn(2+) or Fe(2+) ion per subunit.</text>
</comment>
<keyword evidence="7 11" id="KW-0862">Zinc</keyword>
<feature type="binding site" evidence="11">
    <location>
        <position position="89"/>
    </location>
    <ligand>
        <name>Zn(2+)</name>
        <dbReference type="ChEBI" id="CHEBI:29105"/>
    </ligand>
</feature>
<protein>
    <submittedName>
        <fullName evidence="13">Transcriptional repressor</fullName>
    </submittedName>
</protein>
<evidence type="ECO:0000256" key="11">
    <source>
        <dbReference type="PIRSR" id="PIRSR602481-1"/>
    </source>
</evidence>
<dbReference type="SUPFAM" id="SSF46785">
    <property type="entry name" value="Winged helix' DNA-binding domain"/>
    <property type="match status" value="1"/>
</dbReference>
<keyword evidence="8" id="KW-0805">Transcription regulation</keyword>
<dbReference type="RefSeq" id="WP_043253715.1">
    <property type="nucleotide sequence ID" value="NZ_JAVRER010000007.1"/>
</dbReference>
<evidence type="ECO:0000256" key="6">
    <source>
        <dbReference type="ARBA" id="ARBA00022723"/>
    </source>
</evidence>
<dbReference type="InterPro" id="IPR043135">
    <property type="entry name" value="Fur_C"/>
</dbReference>
<evidence type="ECO:0000256" key="4">
    <source>
        <dbReference type="ARBA" id="ARBA00022490"/>
    </source>
</evidence>
<feature type="binding site" evidence="11">
    <location>
        <position position="132"/>
    </location>
    <ligand>
        <name>Zn(2+)</name>
        <dbReference type="ChEBI" id="CHEBI:29105"/>
    </ligand>
</feature>
<dbReference type="GO" id="GO:0005737">
    <property type="term" value="C:cytoplasm"/>
    <property type="evidence" value="ECO:0007669"/>
    <property type="project" value="UniProtKB-SubCell"/>
</dbReference>
<keyword evidence="12" id="KW-0408">Iron</keyword>
<keyword evidence="10" id="KW-0804">Transcription</keyword>
<keyword evidence="9" id="KW-0238">DNA-binding</keyword>
<feature type="binding site" evidence="11">
    <location>
        <position position="92"/>
    </location>
    <ligand>
        <name>Zn(2+)</name>
        <dbReference type="ChEBI" id="CHEBI:29105"/>
    </ligand>
</feature>
<dbReference type="InterPro" id="IPR002481">
    <property type="entry name" value="FUR"/>
</dbReference>
<comment type="subcellular location">
    <subcellularLocation>
        <location evidence="1">Cytoplasm</location>
    </subcellularLocation>
</comment>
<keyword evidence="5" id="KW-0678">Repressor</keyword>
<feature type="binding site" evidence="12">
    <location>
        <position position="121"/>
    </location>
    <ligand>
        <name>Fe cation</name>
        <dbReference type="ChEBI" id="CHEBI:24875"/>
    </ligand>
</feature>
<reference evidence="14" key="1">
    <citation type="submission" date="2023-07" db="EMBL/GenBank/DDBJ databases">
        <title>30 novel species of actinomycetes from the DSMZ collection.</title>
        <authorList>
            <person name="Nouioui I."/>
        </authorList>
    </citation>
    <scope>NUCLEOTIDE SEQUENCE [LARGE SCALE GENOMIC DNA]</scope>
    <source>
        <strain evidence="14">DSM 41982</strain>
    </source>
</reference>
<dbReference type="Gene3D" id="3.30.1490.190">
    <property type="match status" value="1"/>
</dbReference>
<dbReference type="Gene3D" id="1.10.10.10">
    <property type="entry name" value="Winged helix-like DNA-binding domain superfamily/Winged helix DNA-binding domain"/>
    <property type="match status" value="1"/>
</dbReference>